<name>A0AAN7N9P6_MYCAM</name>
<organism evidence="2 3">
    <name type="scientific">Mycteria americana</name>
    <name type="common">Wood stork</name>
    <dbReference type="NCBI Taxonomy" id="33587"/>
    <lineage>
        <taxon>Eukaryota</taxon>
        <taxon>Metazoa</taxon>
        <taxon>Chordata</taxon>
        <taxon>Craniata</taxon>
        <taxon>Vertebrata</taxon>
        <taxon>Euteleostomi</taxon>
        <taxon>Archelosauria</taxon>
        <taxon>Archosauria</taxon>
        <taxon>Dinosauria</taxon>
        <taxon>Saurischia</taxon>
        <taxon>Theropoda</taxon>
        <taxon>Coelurosauria</taxon>
        <taxon>Aves</taxon>
        <taxon>Neognathae</taxon>
        <taxon>Neoaves</taxon>
        <taxon>Aequornithes</taxon>
        <taxon>Ciconiiformes</taxon>
        <taxon>Ciconiidae</taxon>
        <taxon>Mycteria</taxon>
    </lineage>
</organism>
<reference evidence="2 3" key="1">
    <citation type="journal article" date="2023" name="J. Hered.">
        <title>Chromosome-level genome of the wood stork (Mycteria americana) provides insight into avian chromosome evolution.</title>
        <authorList>
            <person name="Flamio R. Jr."/>
            <person name="Ramstad K.M."/>
        </authorList>
    </citation>
    <scope>NUCLEOTIDE SEQUENCE [LARGE SCALE GENOMIC DNA]</scope>
    <source>
        <strain evidence="2">JAX WOST 10</strain>
    </source>
</reference>
<keyword evidence="3" id="KW-1185">Reference proteome</keyword>
<dbReference type="PANTHER" id="PTHR10424:SF73">
    <property type="entry name" value="ENDOGENOUS RETROVIRUS GROUP FC1 ENV POLYPROTEIN-RELATED"/>
    <property type="match status" value="1"/>
</dbReference>
<dbReference type="SUPFAM" id="SSF58069">
    <property type="entry name" value="Virus ectodomain"/>
    <property type="match status" value="1"/>
</dbReference>
<protein>
    <submittedName>
        <fullName evidence="2">Uncharacterized protein</fullName>
    </submittedName>
</protein>
<dbReference type="Gene3D" id="1.10.287.210">
    <property type="match status" value="1"/>
</dbReference>
<dbReference type="Proteomes" id="UP001333110">
    <property type="component" value="Unassembled WGS sequence"/>
</dbReference>
<dbReference type="EMBL" id="JAUNZN010000031">
    <property type="protein sequence ID" value="KAK4807306.1"/>
    <property type="molecule type" value="Genomic_DNA"/>
</dbReference>
<dbReference type="AlphaFoldDB" id="A0AAN7N9P6"/>
<evidence type="ECO:0000313" key="2">
    <source>
        <dbReference type="EMBL" id="KAK4807306.1"/>
    </source>
</evidence>
<evidence type="ECO:0000256" key="1">
    <source>
        <dbReference type="ARBA" id="ARBA00023157"/>
    </source>
</evidence>
<dbReference type="PANTHER" id="PTHR10424">
    <property type="entry name" value="VIRAL ENVELOPE PROTEIN"/>
    <property type="match status" value="1"/>
</dbReference>
<dbReference type="Pfam" id="PF00429">
    <property type="entry name" value="TLV_coat"/>
    <property type="match status" value="1"/>
</dbReference>
<dbReference type="Gene3D" id="2.30.30.850">
    <property type="match status" value="1"/>
</dbReference>
<comment type="caution">
    <text evidence="2">The sequence shown here is derived from an EMBL/GenBank/DDBJ whole genome shotgun (WGS) entry which is preliminary data.</text>
</comment>
<gene>
    <name evidence="2" type="ORF">QYF61_006367</name>
</gene>
<evidence type="ECO:0000313" key="3">
    <source>
        <dbReference type="Proteomes" id="UP001333110"/>
    </source>
</evidence>
<keyword evidence="1" id="KW-1015">Disulfide bond</keyword>
<sequence>MYFSEESVLYMNMTGKNPPVSWQGSIAIVINMTMTRPNTQALLADLQSLRVPNLNLWPDRRCRVDVAEPWEEKFRMDKDGSLEEKWNGPYWVLLTSFTAIKIKEQTPRTHYSRAKKASEPRWTIKSIGDLKLRNGWNDYWIDKTAVEVGTWNLTGLNVKPIALQSGMPVEIHRLDGSRADGKFNHNYYKTLQTEVSSLSKAVLQNRMALDLSTAKEGGVRIIINTSCCAYINKDKQMHSREPDNEGRRRAERKEKVAQVMTAIASEWNWHGAGAEAQAVQGDGVEVPQVTRTTASDWNRHGAGATSDENHSVRLWNRHGAGSVQAAFVIG</sequence>
<dbReference type="InterPro" id="IPR018154">
    <property type="entry name" value="TLV/ENV_coat_polyprotein"/>
</dbReference>
<accession>A0AAN7N9P6</accession>
<proteinExistence type="predicted"/>